<dbReference type="Proteomes" id="UP000445000">
    <property type="component" value="Unassembled WGS sequence"/>
</dbReference>
<proteinExistence type="predicted"/>
<comment type="caution">
    <text evidence="3">The sequence shown here is derived from an EMBL/GenBank/DDBJ whole genome shotgun (WGS) entry which is preliminary data.</text>
</comment>
<evidence type="ECO:0000313" key="3">
    <source>
        <dbReference type="EMBL" id="GFE78994.1"/>
    </source>
</evidence>
<feature type="region of interest" description="Disordered" evidence="1">
    <location>
        <begin position="27"/>
        <end position="52"/>
    </location>
</feature>
<dbReference type="PROSITE" id="PS51257">
    <property type="entry name" value="PROKAR_LIPOPROTEIN"/>
    <property type="match status" value="1"/>
</dbReference>
<dbReference type="EMBL" id="BLJN01000001">
    <property type="protein sequence ID" value="GFE78994.1"/>
    <property type="molecule type" value="Genomic_DNA"/>
</dbReference>
<evidence type="ECO:0000256" key="1">
    <source>
        <dbReference type="SAM" id="MobiDB-lite"/>
    </source>
</evidence>
<evidence type="ECO:0000256" key="2">
    <source>
        <dbReference type="SAM" id="SignalP"/>
    </source>
</evidence>
<dbReference type="RefSeq" id="WP_161810824.1">
    <property type="nucleotide sequence ID" value="NZ_BLJN01000001.1"/>
</dbReference>
<keyword evidence="4" id="KW-1185">Reference proteome</keyword>
<feature type="signal peptide" evidence="2">
    <location>
        <begin position="1"/>
        <end position="25"/>
    </location>
</feature>
<sequence length="105" mass="11015">MAKLEVVCASGALMLSALLLGCANAPSQPQAGANQAQAAPAKRVAAKDRTPSWQKYRVSGSRIARTLDANGKPKTADYVQSTTSNGLQMLPAVTMTPCERTRHGC</sequence>
<evidence type="ECO:0008006" key="5">
    <source>
        <dbReference type="Google" id="ProtNLM"/>
    </source>
</evidence>
<gene>
    <name evidence="3" type="ORF">GCM10011487_09940</name>
</gene>
<feature type="chain" id="PRO_5032447525" description="Lipoprotein" evidence="2">
    <location>
        <begin position="26"/>
        <end position="105"/>
    </location>
</feature>
<feature type="compositionally biased region" description="Low complexity" evidence="1">
    <location>
        <begin position="27"/>
        <end position="43"/>
    </location>
</feature>
<reference evidence="4" key="1">
    <citation type="submission" date="2020-01" db="EMBL/GenBank/DDBJ databases">
        <title>'Steroidobacter agaridevorans' sp. nov., agar-degrading bacteria isolated from rhizosphere soils.</title>
        <authorList>
            <person name="Ikenaga M."/>
            <person name="Kataoka M."/>
            <person name="Murouchi A."/>
            <person name="Katsuragi S."/>
            <person name="Sakai M."/>
        </authorList>
    </citation>
    <scope>NUCLEOTIDE SEQUENCE [LARGE SCALE GENOMIC DNA]</scope>
    <source>
        <strain evidence="4">YU21-B</strain>
    </source>
</reference>
<dbReference type="AlphaFoldDB" id="A0A829Y6W3"/>
<evidence type="ECO:0000313" key="4">
    <source>
        <dbReference type="Proteomes" id="UP000445000"/>
    </source>
</evidence>
<keyword evidence="2" id="KW-0732">Signal</keyword>
<organism evidence="3 4">
    <name type="scientific">Steroidobacter agaridevorans</name>
    <dbReference type="NCBI Taxonomy" id="2695856"/>
    <lineage>
        <taxon>Bacteria</taxon>
        <taxon>Pseudomonadati</taxon>
        <taxon>Pseudomonadota</taxon>
        <taxon>Gammaproteobacteria</taxon>
        <taxon>Steroidobacterales</taxon>
        <taxon>Steroidobacteraceae</taxon>
        <taxon>Steroidobacter</taxon>
    </lineage>
</organism>
<accession>A0A829Y6W3</accession>
<protein>
    <recommendedName>
        <fullName evidence="5">Lipoprotein</fullName>
    </recommendedName>
</protein>
<name>A0A829Y6W3_9GAMM</name>